<evidence type="ECO:0000259" key="7">
    <source>
        <dbReference type="PROSITE" id="PS51755"/>
    </source>
</evidence>
<dbReference type="Pfam" id="PF00496">
    <property type="entry name" value="SBP_bac_5"/>
    <property type="match status" value="1"/>
</dbReference>
<keyword evidence="3 5" id="KW-0238">DNA-binding</keyword>
<dbReference type="Gene3D" id="2.130.10.10">
    <property type="entry name" value="YVTN repeat-like/Quinoprotein amine dehydrogenase"/>
    <property type="match status" value="2"/>
</dbReference>
<dbReference type="PANTHER" id="PTHR35807:SF1">
    <property type="entry name" value="TRANSCRIPTIONAL REGULATOR REDD"/>
    <property type="match status" value="1"/>
</dbReference>
<dbReference type="PROSITE" id="PS51755">
    <property type="entry name" value="OMPR_PHOB"/>
    <property type="match status" value="1"/>
</dbReference>
<evidence type="ECO:0000256" key="2">
    <source>
        <dbReference type="ARBA" id="ARBA00023015"/>
    </source>
</evidence>
<dbReference type="Pfam" id="PF00486">
    <property type="entry name" value="Trans_reg_C"/>
    <property type="match status" value="1"/>
</dbReference>
<protein>
    <submittedName>
        <fullName evidence="8">ABC transporter substrate-binding protein</fullName>
    </submittedName>
</protein>
<keyword evidence="9" id="KW-1185">Reference proteome</keyword>
<dbReference type="InterPro" id="IPR011048">
    <property type="entry name" value="Haem_d1_sf"/>
</dbReference>
<dbReference type="SUPFAM" id="SSF48452">
    <property type="entry name" value="TPR-like"/>
    <property type="match status" value="1"/>
</dbReference>
<dbReference type="SMART" id="SM01043">
    <property type="entry name" value="BTAD"/>
    <property type="match status" value="1"/>
</dbReference>
<dbReference type="InterPro" id="IPR036388">
    <property type="entry name" value="WH-like_DNA-bd_sf"/>
</dbReference>
<dbReference type="PANTHER" id="PTHR35807">
    <property type="entry name" value="TRANSCRIPTIONAL REGULATOR REDD-RELATED"/>
    <property type="match status" value="1"/>
</dbReference>
<dbReference type="SUPFAM" id="SSF51004">
    <property type="entry name" value="C-terminal (heme d1) domain of cytochrome cd1-nitrite reductase"/>
    <property type="match status" value="1"/>
</dbReference>
<dbReference type="InterPro" id="IPR000914">
    <property type="entry name" value="SBP_5_dom"/>
</dbReference>
<dbReference type="InterPro" id="IPR001867">
    <property type="entry name" value="OmpR/PhoB-type_DNA-bd"/>
</dbReference>
<dbReference type="Pfam" id="PF03704">
    <property type="entry name" value="BTAD"/>
    <property type="match status" value="1"/>
</dbReference>
<evidence type="ECO:0000256" key="1">
    <source>
        <dbReference type="ARBA" id="ARBA00005820"/>
    </source>
</evidence>
<evidence type="ECO:0000256" key="3">
    <source>
        <dbReference type="ARBA" id="ARBA00023125"/>
    </source>
</evidence>
<dbReference type="Proteomes" id="UP001602245">
    <property type="component" value="Unassembled WGS sequence"/>
</dbReference>
<dbReference type="RefSeq" id="WP_020516133.1">
    <property type="nucleotide sequence ID" value="NZ_JBIAZU010000008.1"/>
</dbReference>
<dbReference type="InterPro" id="IPR015943">
    <property type="entry name" value="WD40/YVTN_repeat-like_dom_sf"/>
</dbReference>
<proteinExistence type="inferred from homology"/>
<dbReference type="Gene3D" id="1.10.10.10">
    <property type="entry name" value="Winged helix-like DNA-binding domain superfamily/Winged helix DNA-binding domain"/>
    <property type="match status" value="1"/>
</dbReference>
<name>A0ABW6WRK8_9ACTN</name>
<feature type="DNA-binding region" description="OmpR/PhoB-type" evidence="5">
    <location>
        <begin position="1"/>
        <end position="103"/>
    </location>
</feature>
<keyword evidence="4" id="KW-0804">Transcription</keyword>
<sequence length="1145" mass="121049">MATEGSTEFGILGPLEVSRAGRPVELGGPRQRAVLALLLLGAGRVVSMDRLAEEVWAGHPPGGWTTTLQTYVFHLRRALEPDRPRGGAGSVLVTRDRGYLLHVDRAHVDSAVFEEGLTAGRAALDAGRHAEAADTLRRVLGLWRGPVLADLADYAFTRPEAARLQQLRLAALEVRIEADPALGRHDALTTELDGLAREHPLRERLHGQLIVALYRSGRQADALGAYRRARELLADELGIDPGEPLERLHAAVLAHDPDLDWIRAAAPAGDRPGAGAASPAPRPGPPRRTGAGSGAPAWPRRRGRRLLVIGSALAVAAAACVLAVSRPWVVEATGLPAGSVGVIDESGRRSGAPVAVGSPEGLAYGDGSVWAVNSTERTVSRIDPATHAVTKTIRVGSQPTALTVTATDVWVTNSGDATVSRISTDADAVVRTIPVGNIPVAIDGGPSGVWVANQGDNTVDRIDPASGLVTSKNIEVGVLPDGIAVGDDAVWVANSEDGTVSRVDPVSGDVGGPVPVGAGPAGIAVTTDAVWVANSLDQTVSRIDPASGRVTAKIGVGDGPSAIAAAGDKVWVGDQFDATLARIDPRTGRVDRMVSVGSSPHGIVATPSGLWVAARSFAVPVHRGGTLIQATSALYPPDPVHDYSDTASALAGVYDGLLGFRKAGGAPGQTLVPDLAVALPRPTGGGTTYTFTLRGGIRYSNGAIVQASDFRRGLQREITFGDEPDYYEGIVGAPACRRNPGRCDLTAGIVTDDAAGTVIFHLDRADPDFPYKLALLWASPAPLGAAGQLMDRAPFLPGTGPYMISQYQPEKSLTLVRNPNFRQWSYAAQPAGYPDLIRTEQIADPRAQQSAVAAGRADVADVTDERYGPLALRYPAQVHSSLKLATTFLFLNTRRPPFNSLQARQAVNYAIDRGRLIRLLHLSSPDQATPTCQILPAGFPGHRPYCPYTADAGDGLWHRPDLAKAVRLAHQSGTTHTPVTIWTVKGGFVNDEVNSYLVGLLEQLGYRATLRTLPDDQLLPTAGDSSRKIQIGLAGWAAAIPAPSDFFFPALSCASFDQHPAHTVNFAEFCDPRADRLAGDARAAKQTDPATARKLWEQVDRLVTDQAPLVPIFNLGGSVFVSARVGNYQDFPYYGGPLLDQMWVQ</sequence>
<feature type="compositionally biased region" description="Low complexity" evidence="6">
    <location>
        <begin position="265"/>
        <end position="279"/>
    </location>
</feature>
<evidence type="ECO:0000256" key="4">
    <source>
        <dbReference type="ARBA" id="ARBA00023163"/>
    </source>
</evidence>
<gene>
    <name evidence="8" type="ORF">ACFY35_41420</name>
</gene>
<feature type="domain" description="OmpR/PhoB-type" evidence="7">
    <location>
        <begin position="1"/>
        <end position="103"/>
    </location>
</feature>
<comment type="caution">
    <text evidence="8">The sequence shown here is derived from an EMBL/GenBank/DDBJ whole genome shotgun (WGS) entry which is preliminary data.</text>
</comment>
<dbReference type="Pfam" id="PF24684">
    <property type="entry name" value="Vgb_lyase"/>
    <property type="match status" value="1"/>
</dbReference>
<evidence type="ECO:0000313" key="8">
    <source>
        <dbReference type="EMBL" id="MFF5295933.1"/>
    </source>
</evidence>
<evidence type="ECO:0000256" key="6">
    <source>
        <dbReference type="SAM" id="MobiDB-lite"/>
    </source>
</evidence>
<dbReference type="InterPro" id="IPR005158">
    <property type="entry name" value="BTAD"/>
</dbReference>
<dbReference type="CDD" id="cd15831">
    <property type="entry name" value="BTAD"/>
    <property type="match status" value="1"/>
</dbReference>
<dbReference type="SUPFAM" id="SSF46894">
    <property type="entry name" value="C-terminal effector domain of the bipartite response regulators"/>
    <property type="match status" value="1"/>
</dbReference>
<feature type="compositionally biased region" description="Low complexity" evidence="6">
    <location>
        <begin position="287"/>
        <end position="298"/>
    </location>
</feature>
<dbReference type="Gene3D" id="3.40.190.10">
    <property type="entry name" value="Periplasmic binding protein-like II"/>
    <property type="match status" value="1"/>
</dbReference>
<reference evidence="8 9" key="1">
    <citation type="submission" date="2024-10" db="EMBL/GenBank/DDBJ databases">
        <title>The Natural Products Discovery Center: Release of the First 8490 Sequenced Strains for Exploring Actinobacteria Biosynthetic Diversity.</title>
        <authorList>
            <person name="Kalkreuter E."/>
            <person name="Kautsar S.A."/>
            <person name="Yang D."/>
            <person name="Bader C.D."/>
            <person name="Teijaro C.N."/>
            <person name="Fluegel L."/>
            <person name="Davis C.M."/>
            <person name="Simpson J.R."/>
            <person name="Lauterbach L."/>
            <person name="Steele A.D."/>
            <person name="Gui C."/>
            <person name="Meng S."/>
            <person name="Li G."/>
            <person name="Viehrig K."/>
            <person name="Ye F."/>
            <person name="Su P."/>
            <person name="Kiefer A.F."/>
            <person name="Nichols A."/>
            <person name="Cepeda A.J."/>
            <person name="Yan W."/>
            <person name="Fan B."/>
            <person name="Jiang Y."/>
            <person name="Adhikari A."/>
            <person name="Zheng C.-J."/>
            <person name="Schuster L."/>
            <person name="Cowan T.M."/>
            <person name="Smanski M.J."/>
            <person name="Chevrette M.G."/>
            <person name="De Carvalho L.P.S."/>
            <person name="Shen B."/>
        </authorList>
    </citation>
    <scope>NUCLEOTIDE SEQUENCE [LARGE SCALE GENOMIC DNA]</scope>
    <source>
        <strain evidence="8 9">NPDC000087</strain>
    </source>
</reference>
<feature type="region of interest" description="Disordered" evidence="6">
    <location>
        <begin position="265"/>
        <end position="298"/>
    </location>
</feature>
<evidence type="ECO:0000313" key="9">
    <source>
        <dbReference type="Proteomes" id="UP001602245"/>
    </source>
</evidence>
<dbReference type="InterPro" id="IPR051677">
    <property type="entry name" value="AfsR-DnrI-RedD_regulator"/>
</dbReference>
<keyword evidence="2" id="KW-0805">Transcription regulation</keyword>
<organism evidence="8 9">
    <name type="scientific">Paractinoplanes globisporus</name>
    <dbReference type="NCBI Taxonomy" id="113565"/>
    <lineage>
        <taxon>Bacteria</taxon>
        <taxon>Bacillati</taxon>
        <taxon>Actinomycetota</taxon>
        <taxon>Actinomycetes</taxon>
        <taxon>Micromonosporales</taxon>
        <taxon>Micromonosporaceae</taxon>
        <taxon>Paractinoplanes</taxon>
    </lineage>
</organism>
<dbReference type="EMBL" id="JBIAZU010000008">
    <property type="protein sequence ID" value="MFF5295933.1"/>
    <property type="molecule type" value="Genomic_DNA"/>
</dbReference>
<dbReference type="SMART" id="SM00862">
    <property type="entry name" value="Trans_reg_C"/>
    <property type="match status" value="1"/>
</dbReference>
<dbReference type="InterPro" id="IPR011990">
    <property type="entry name" value="TPR-like_helical_dom_sf"/>
</dbReference>
<accession>A0ABW6WRK8</accession>
<evidence type="ECO:0000256" key="5">
    <source>
        <dbReference type="PROSITE-ProRule" id="PRU01091"/>
    </source>
</evidence>
<dbReference type="Gene3D" id="1.25.40.10">
    <property type="entry name" value="Tetratricopeptide repeat domain"/>
    <property type="match status" value="1"/>
</dbReference>
<comment type="similarity">
    <text evidence="1">Belongs to the AfsR/DnrI/RedD regulatory family.</text>
</comment>
<dbReference type="InterPro" id="IPR016032">
    <property type="entry name" value="Sig_transdc_resp-reg_C-effctor"/>
</dbReference>
<dbReference type="SUPFAM" id="SSF53850">
    <property type="entry name" value="Periplasmic binding protein-like II"/>
    <property type="match status" value="1"/>
</dbReference>
<dbReference type="Gene3D" id="3.10.105.10">
    <property type="entry name" value="Dipeptide-binding Protein, Domain 3"/>
    <property type="match status" value="1"/>
</dbReference>